<sequence>MNLPEIDLGIPWAPHQLSKPIRRGLVGLMSLFDVGTDSSVRALIIFLGDNTLEHPFGGMTLFTRTATIEFKDLINELLHRVRHHTPGPAGFHRDLWGKVVYRHIFSDRVTRNTEPASDLASTSSITV</sequence>
<reference evidence="2" key="1">
    <citation type="submission" date="2018-05" db="EMBL/GenBank/DDBJ databases">
        <authorList>
            <person name="Li Y."/>
        </authorList>
    </citation>
    <scope>NUCLEOTIDE SEQUENCE [LARGE SCALE GENOMIC DNA]</scope>
    <source>
        <strain evidence="2">sk1b4</strain>
    </source>
</reference>
<feature type="non-terminal residue" evidence="1">
    <location>
        <position position="127"/>
    </location>
</feature>
<dbReference type="Proteomes" id="UP000245283">
    <property type="component" value="Unassembled WGS sequence"/>
</dbReference>
<gene>
    <name evidence="1" type="ORF">DD236_07145</name>
</gene>
<evidence type="ECO:0000313" key="1">
    <source>
        <dbReference type="EMBL" id="PWF26610.1"/>
    </source>
</evidence>
<accession>A0A2V1KCJ2</accession>
<dbReference type="EMBL" id="QETB01000003">
    <property type="protein sequence ID" value="PWF26610.1"/>
    <property type="molecule type" value="Genomic_DNA"/>
</dbReference>
<evidence type="ECO:0000313" key="2">
    <source>
        <dbReference type="Proteomes" id="UP000245283"/>
    </source>
</evidence>
<protein>
    <submittedName>
        <fullName evidence="1">Uncharacterized protein</fullName>
    </submittedName>
</protein>
<keyword evidence="2" id="KW-1185">Reference proteome</keyword>
<proteinExistence type="predicted"/>
<organism evidence="1 2">
    <name type="scientific">Ancrocorticia populi</name>
    <dbReference type="NCBI Taxonomy" id="2175228"/>
    <lineage>
        <taxon>Bacteria</taxon>
        <taxon>Bacillati</taxon>
        <taxon>Actinomycetota</taxon>
        <taxon>Actinomycetes</taxon>
        <taxon>Actinomycetales</taxon>
        <taxon>Actinomycetaceae</taxon>
        <taxon>Ancrocorticia</taxon>
    </lineage>
</organism>
<dbReference type="AlphaFoldDB" id="A0A2V1KCJ2"/>
<comment type="caution">
    <text evidence="1">The sequence shown here is derived from an EMBL/GenBank/DDBJ whole genome shotgun (WGS) entry which is preliminary data.</text>
</comment>
<name>A0A2V1KCJ2_9ACTO</name>